<keyword evidence="3" id="KW-1185">Reference proteome</keyword>
<name>A0A545SRR8_9GAMM</name>
<dbReference type="GO" id="GO:0120147">
    <property type="term" value="F:formylglycine-generating oxidase activity"/>
    <property type="evidence" value="ECO:0007669"/>
    <property type="project" value="TreeGrafter"/>
</dbReference>
<dbReference type="AlphaFoldDB" id="A0A545SRR8"/>
<dbReference type="InterPro" id="IPR042095">
    <property type="entry name" value="SUMF_sf"/>
</dbReference>
<organism evidence="2 3">
    <name type="scientific">Exilibacterium tricleocarpae</name>
    <dbReference type="NCBI Taxonomy" id="2591008"/>
    <lineage>
        <taxon>Bacteria</taxon>
        <taxon>Pseudomonadati</taxon>
        <taxon>Pseudomonadota</taxon>
        <taxon>Gammaproteobacteria</taxon>
        <taxon>Cellvibrionales</taxon>
        <taxon>Cellvibrionaceae</taxon>
        <taxon>Exilibacterium</taxon>
    </lineage>
</organism>
<gene>
    <name evidence="2" type="ORF">FKG94_25140</name>
</gene>
<accession>A0A545SRR8</accession>
<reference evidence="2 3" key="1">
    <citation type="submission" date="2019-06" db="EMBL/GenBank/DDBJ databases">
        <title>Whole genome sequence for Cellvibrionaceae sp. R142.</title>
        <authorList>
            <person name="Wang G."/>
        </authorList>
    </citation>
    <scope>NUCLEOTIDE SEQUENCE [LARGE SCALE GENOMIC DNA]</scope>
    <source>
        <strain evidence="2 3">R142</strain>
    </source>
</reference>
<dbReference type="SUPFAM" id="SSF56436">
    <property type="entry name" value="C-type lectin-like"/>
    <property type="match status" value="1"/>
</dbReference>
<evidence type="ECO:0000313" key="3">
    <source>
        <dbReference type="Proteomes" id="UP000319732"/>
    </source>
</evidence>
<feature type="domain" description="Sulfatase-modifying factor enzyme-like" evidence="1">
    <location>
        <begin position="93"/>
        <end position="336"/>
    </location>
</feature>
<dbReference type="PANTHER" id="PTHR23150:SF19">
    <property type="entry name" value="FORMYLGLYCINE-GENERATING ENZYME"/>
    <property type="match status" value="1"/>
</dbReference>
<dbReference type="Proteomes" id="UP000319732">
    <property type="component" value="Unassembled WGS sequence"/>
</dbReference>
<comment type="caution">
    <text evidence="2">The sequence shown here is derived from an EMBL/GenBank/DDBJ whole genome shotgun (WGS) entry which is preliminary data.</text>
</comment>
<dbReference type="RefSeq" id="WP_142929718.1">
    <property type="nucleotide sequence ID" value="NZ_ML660110.1"/>
</dbReference>
<dbReference type="InterPro" id="IPR005532">
    <property type="entry name" value="SUMF_dom"/>
</dbReference>
<evidence type="ECO:0000259" key="1">
    <source>
        <dbReference type="Pfam" id="PF03781"/>
    </source>
</evidence>
<dbReference type="OrthoDB" id="9768004at2"/>
<dbReference type="InterPro" id="IPR051043">
    <property type="entry name" value="Sulfatase_Mod_Factor_Kinase"/>
</dbReference>
<protein>
    <submittedName>
        <fullName evidence="2">Formylglycine-generating enzyme family protein</fullName>
    </submittedName>
</protein>
<proteinExistence type="predicted"/>
<dbReference type="PANTHER" id="PTHR23150">
    <property type="entry name" value="SULFATASE MODIFYING FACTOR 1, 2"/>
    <property type="match status" value="1"/>
</dbReference>
<dbReference type="InterPro" id="IPR016187">
    <property type="entry name" value="CTDL_fold"/>
</dbReference>
<dbReference type="Pfam" id="PF03781">
    <property type="entry name" value="FGE-sulfatase"/>
    <property type="match status" value="1"/>
</dbReference>
<dbReference type="EMBL" id="VHSG01000034">
    <property type="protein sequence ID" value="TQV67662.1"/>
    <property type="molecule type" value="Genomic_DNA"/>
</dbReference>
<dbReference type="Gene3D" id="3.90.1580.10">
    <property type="entry name" value="paralog of FGE (formylglycine-generating enzyme)"/>
    <property type="match status" value="1"/>
</dbReference>
<sequence>MLNKSEYSLTGIVPTEKIEGTINTLSHREAMGLTEDYCDSELDDLSEEYRHYITCDTESLISVAESLSVVFKERFVAGTILALRGDPRISVLNPKMLTVDGGTCVLGLPEKDVDKVYREFRHIGVNRDWIEKESPTYQVTLPTYRLAKYCVTNQEYRTFLSETGANFIPSSWLFGRFPNEKSNHPVHSVSVSGINNYISWLNKKTRRNFRLPTEAEWEHAAAGLARYEYPWGNGYQKDHANTIEAGIMQSTTVGIFPKGVGPYGHMDLAGNVEEYVSDLYKPYPDGKFINDDLVEKVGTYQIARGGSFTRFRDLSRTRRRHGDYGSDIYVMGFRLAESL</sequence>
<evidence type="ECO:0000313" key="2">
    <source>
        <dbReference type="EMBL" id="TQV67662.1"/>
    </source>
</evidence>